<feature type="transmembrane region" description="Helical" evidence="1">
    <location>
        <begin position="76"/>
        <end position="95"/>
    </location>
</feature>
<gene>
    <name evidence="2" type="ORF">Anapl_02372</name>
</gene>
<evidence type="ECO:0000256" key="1">
    <source>
        <dbReference type="SAM" id="Phobius"/>
    </source>
</evidence>
<dbReference type="AlphaFoldDB" id="R0JXU0"/>
<name>R0JXU0_ANAPL</name>
<keyword evidence="1" id="KW-0812">Transmembrane</keyword>
<reference evidence="3" key="1">
    <citation type="journal article" date="2013" name="Nat. Genet.">
        <title>The duck genome and transcriptome provide insight into an avian influenza virus reservoir species.</title>
        <authorList>
            <person name="Huang Y."/>
            <person name="Li Y."/>
            <person name="Burt D.W."/>
            <person name="Chen H."/>
            <person name="Zhang Y."/>
            <person name="Qian W."/>
            <person name="Kim H."/>
            <person name="Gan S."/>
            <person name="Zhao Y."/>
            <person name="Li J."/>
            <person name="Yi K."/>
            <person name="Feng H."/>
            <person name="Zhu P."/>
            <person name="Li B."/>
            <person name="Liu Q."/>
            <person name="Fairley S."/>
            <person name="Magor K.E."/>
            <person name="Du Z."/>
            <person name="Hu X."/>
            <person name="Goodman L."/>
            <person name="Tafer H."/>
            <person name="Vignal A."/>
            <person name="Lee T."/>
            <person name="Kim K.W."/>
            <person name="Sheng Z."/>
            <person name="An Y."/>
            <person name="Searle S."/>
            <person name="Herrero J."/>
            <person name="Groenen M.A."/>
            <person name="Crooijmans R.P."/>
            <person name="Faraut T."/>
            <person name="Cai Q."/>
            <person name="Webster R.G."/>
            <person name="Aldridge J.R."/>
            <person name="Warren W.C."/>
            <person name="Bartschat S."/>
            <person name="Kehr S."/>
            <person name="Marz M."/>
            <person name="Stadler P.F."/>
            <person name="Smith J."/>
            <person name="Kraus R.H."/>
            <person name="Zhao Y."/>
            <person name="Ren L."/>
            <person name="Fei J."/>
            <person name="Morisson M."/>
            <person name="Kaiser P."/>
            <person name="Griffin D.K."/>
            <person name="Rao M."/>
            <person name="Pitel F."/>
            <person name="Wang J."/>
            <person name="Li N."/>
        </authorList>
    </citation>
    <scope>NUCLEOTIDE SEQUENCE [LARGE SCALE GENOMIC DNA]</scope>
</reference>
<organism evidence="2 3">
    <name type="scientific">Anas platyrhynchos</name>
    <name type="common">Mallard</name>
    <name type="synonym">Anas boschas</name>
    <dbReference type="NCBI Taxonomy" id="8839"/>
    <lineage>
        <taxon>Eukaryota</taxon>
        <taxon>Metazoa</taxon>
        <taxon>Chordata</taxon>
        <taxon>Craniata</taxon>
        <taxon>Vertebrata</taxon>
        <taxon>Euteleostomi</taxon>
        <taxon>Archelosauria</taxon>
        <taxon>Archosauria</taxon>
        <taxon>Dinosauria</taxon>
        <taxon>Saurischia</taxon>
        <taxon>Theropoda</taxon>
        <taxon>Coelurosauria</taxon>
        <taxon>Aves</taxon>
        <taxon>Neognathae</taxon>
        <taxon>Galloanserae</taxon>
        <taxon>Anseriformes</taxon>
        <taxon>Anatidae</taxon>
        <taxon>Anatinae</taxon>
        <taxon>Anas</taxon>
    </lineage>
</organism>
<keyword evidence="1" id="KW-0472">Membrane</keyword>
<keyword evidence="3" id="KW-1185">Reference proteome</keyword>
<evidence type="ECO:0000313" key="3">
    <source>
        <dbReference type="Proteomes" id="UP000296049"/>
    </source>
</evidence>
<proteinExistence type="predicted"/>
<protein>
    <submittedName>
        <fullName evidence="2">Uncharacterized protein</fullName>
    </submittedName>
</protein>
<keyword evidence="1" id="KW-1133">Transmembrane helix</keyword>
<dbReference type="Proteomes" id="UP000296049">
    <property type="component" value="Unassembled WGS sequence"/>
</dbReference>
<dbReference type="EMBL" id="KB742969">
    <property type="protein sequence ID" value="EOB02371.1"/>
    <property type="molecule type" value="Genomic_DNA"/>
</dbReference>
<evidence type="ECO:0000313" key="2">
    <source>
        <dbReference type="EMBL" id="EOB02371.1"/>
    </source>
</evidence>
<sequence length="246" mass="27422">MEQWKVHGQKGTGKVLASKTFFRGITEAVHKPAVALDFGPSVLCPGYLALVTDSGRKEASFSVHVYSHDMTMDSKFCLFLVSLAISFSSVFPGVLQEPLVLHQQWSLNCISVKDKVNYVLFGNDPSCLQPATSQKTFDQVQFLEERQISKSDVTTLNQEYHHWQFLSCSSPDFIVLRASVNEGEGSLYPSQQLQMYGTTVNEMIMKRLTGGGVPHDQKQMSKFLQENCASPCSKELLASVRSPLME</sequence>
<accession>R0JXU0</accession>